<sequence>MSIGGEVAADAVEAGDVVIVMARPGYGPVLRVVDTTVDLGLRPDAAPVLITEGAIDRFSPSRCTVVAPHTLIGLDDWLVPAAALVNGRSITRQWAAGRTRYVQFEMEQHDMVVADGLRIATLRQGQGLCRRLLAEGPALEALRDQVLRRLPALEAAGLLPRPV</sequence>
<dbReference type="Proteomes" id="UP000698752">
    <property type="component" value="Unassembled WGS sequence"/>
</dbReference>
<reference evidence="3" key="1">
    <citation type="journal article" date="2021" name="Syst. Appl. Microbiol.">
        <title>Roseomonas hellenica sp. nov., isolated from roots of wild-growing Alkanna tinctoria.</title>
        <authorList>
            <person name="Rat A."/>
            <person name="Naranjo H.D."/>
            <person name="Lebbe L."/>
            <person name="Cnockaert M."/>
            <person name="Krigas N."/>
            <person name="Grigoriadou K."/>
            <person name="Maloupa E."/>
            <person name="Willems A."/>
        </authorList>
    </citation>
    <scope>NUCLEOTIDE SEQUENCE [LARGE SCALE GENOMIC DNA]</scope>
    <source>
        <strain evidence="3">LMG 31159</strain>
    </source>
</reference>
<dbReference type="EMBL" id="JAAEDI010000043">
    <property type="protein sequence ID" value="MBR0653229.1"/>
    <property type="molecule type" value="Genomic_DNA"/>
</dbReference>
<dbReference type="InterPro" id="IPR028992">
    <property type="entry name" value="Hedgehog/Intein_dom"/>
</dbReference>
<gene>
    <name evidence="2" type="ORF">GXW78_26485</name>
</gene>
<keyword evidence="3" id="KW-1185">Reference proteome</keyword>
<evidence type="ECO:0000259" key="1">
    <source>
        <dbReference type="Pfam" id="PF13403"/>
    </source>
</evidence>
<protein>
    <recommendedName>
        <fullName evidence="1">Hedgehog/Intein (Hint) domain-containing protein</fullName>
    </recommendedName>
</protein>
<dbReference type="RefSeq" id="WP_211871939.1">
    <property type="nucleotide sequence ID" value="NZ_JAAEDI010000043.1"/>
</dbReference>
<evidence type="ECO:0000313" key="3">
    <source>
        <dbReference type="Proteomes" id="UP000698752"/>
    </source>
</evidence>
<feature type="domain" description="Hedgehog/Intein (Hint)" evidence="1">
    <location>
        <begin position="5"/>
        <end position="125"/>
    </location>
</feature>
<evidence type="ECO:0000313" key="2">
    <source>
        <dbReference type="EMBL" id="MBR0653229.1"/>
    </source>
</evidence>
<name>A0ABS5EQC9_9PROT</name>
<accession>A0ABS5EQC9</accession>
<comment type="caution">
    <text evidence="2">The sequence shown here is derived from an EMBL/GenBank/DDBJ whole genome shotgun (WGS) entry which is preliminary data.</text>
</comment>
<proteinExistence type="predicted"/>
<organism evidence="2 3">
    <name type="scientific">Neoroseomonas terrae</name>
    <dbReference type="NCBI Taxonomy" id="424799"/>
    <lineage>
        <taxon>Bacteria</taxon>
        <taxon>Pseudomonadati</taxon>
        <taxon>Pseudomonadota</taxon>
        <taxon>Alphaproteobacteria</taxon>
        <taxon>Acetobacterales</taxon>
        <taxon>Acetobacteraceae</taxon>
        <taxon>Neoroseomonas</taxon>
    </lineage>
</organism>
<dbReference type="Pfam" id="PF13403">
    <property type="entry name" value="Hint_2"/>
    <property type="match status" value="1"/>
</dbReference>